<evidence type="ECO:0000313" key="6">
    <source>
        <dbReference type="Proteomes" id="UP000305233"/>
    </source>
</evidence>
<keyword evidence="3" id="KW-0378">Hydrolase</keyword>
<reference evidence="5 6" key="1">
    <citation type="submission" date="2019-04" db="EMBL/GenBank/DDBJ databases">
        <authorList>
            <person name="Liu Q."/>
            <person name="Xin Y.-H."/>
        </authorList>
    </citation>
    <scope>NUCLEOTIDE SEQUENCE [LARGE SCALE GENOMIC DNA]</scope>
    <source>
        <strain evidence="5 6">AM23</strain>
    </source>
</reference>
<name>A0A4S5E4D8_9MICC</name>
<protein>
    <submittedName>
        <fullName evidence="5">Trypsin-like peptidase domain-containing protein</fullName>
    </submittedName>
</protein>
<feature type="compositionally biased region" description="Pro residues" evidence="4">
    <location>
        <begin position="71"/>
        <end position="83"/>
    </location>
</feature>
<gene>
    <name evidence="5" type="ORF">E8P82_09770</name>
</gene>
<evidence type="ECO:0000256" key="4">
    <source>
        <dbReference type="SAM" id="MobiDB-lite"/>
    </source>
</evidence>
<dbReference type="PRINTS" id="PR00834">
    <property type="entry name" value="PROTEASES2C"/>
</dbReference>
<dbReference type="Proteomes" id="UP000305233">
    <property type="component" value="Unassembled WGS sequence"/>
</dbReference>
<dbReference type="EMBL" id="SSWH01000007">
    <property type="protein sequence ID" value="THJ66270.1"/>
    <property type="molecule type" value="Genomic_DNA"/>
</dbReference>
<dbReference type="PANTHER" id="PTHR43343:SF3">
    <property type="entry name" value="PROTEASE DO-LIKE 8, CHLOROPLASTIC"/>
    <property type="match status" value="1"/>
</dbReference>
<dbReference type="OrthoDB" id="9766361at2"/>
<feature type="compositionally biased region" description="Pro residues" evidence="4">
    <location>
        <begin position="41"/>
        <end position="61"/>
    </location>
</feature>
<sequence>MKDHAGRTRLQMGAVWLLVLGTTSACITVPGGPSPAGGATAPPPPPPPPPVTTPAPPPTTQPPVETTVPSDPEPSLPPPPSPSWPATVETVQSGVARLTVTTCDAAGQGTGFLVDDDLIVTAAHVVEGATALNVAVGGEVTSAQVLGINSEADLALLRTTTDLSGHIFSFTDADPAVGEEVAALGYPLRADLTFTRGAVSGLNVDPTASGTAQPLIQTDAAVNPGNSGGPLITIDGEVAGVMSAKRTWVLGTGTAEDFSAEGTAYAVSGPRAYQASTEWQQRTVPVPPETCDGGQESTSADVVIDVQSTHDQATNIAQSLLVHGQSINHGAYETAFAVFTPELQESLGGLETWRSGLLTTYWRTLTLEQVTGEGDVLLADVELRTEQSAADGPEGQECSIWTNRYQMEWDGTAWRIAQVTRPAGPPVECDPGEL</sequence>
<dbReference type="SUPFAM" id="SSF50494">
    <property type="entry name" value="Trypsin-like serine proteases"/>
    <property type="match status" value="1"/>
</dbReference>
<dbReference type="InterPro" id="IPR043504">
    <property type="entry name" value="Peptidase_S1_PA_chymotrypsin"/>
</dbReference>
<evidence type="ECO:0000256" key="3">
    <source>
        <dbReference type="ARBA" id="ARBA00022801"/>
    </source>
</evidence>
<proteinExistence type="inferred from homology"/>
<dbReference type="InterPro" id="IPR009003">
    <property type="entry name" value="Peptidase_S1_PA"/>
</dbReference>
<dbReference type="PANTHER" id="PTHR43343">
    <property type="entry name" value="PEPTIDASE S12"/>
    <property type="match status" value="1"/>
</dbReference>
<dbReference type="InterPro" id="IPR001940">
    <property type="entry name" value="Peptidase_S1C"/>
</dbReference>
<organism evidence="5 6">
    <name type="scientific">Arthrobacter echini</name>
    <dbReference type="NCBI Taxonomy" id="1529066"/>
    <lineage>
        <taxon>Bacteria</taxon>
        <taxon>Bacillati</taxon>
        <taxon>Actinomycetota</taxon>
        <taxon>Actinomycetes</taxon>
        <taxon>Micrococcales</taxon>
        <taxon>Micrococcaceae</taxon>
        <taxon>Arthrobacter</taxon>
    </lineage>
</organism>
<dbReference type="PROSITE" id="PS51257">
    <property type="entry name" value="PROKAR_LIPOPROTEIN"/>
    <property type="match status" value="1"/>
</dbReference>
<dbReference type="Pfam" id="PF13365">
    <property type="entry name" value="Trypsin_2"/>
    <property type="match status" value="1"/>
</dbReference>
<comment type="similarity">
    <text evidence="1">Belongs to the peptidase S1C family.</text>
</comment>
<feature type="region of interest" description="Disordered" evidence="4">
    <location>
        <begin position="30"/>
        <end position="86"/>
    </location>
</feature>
<dbReference type="AlphaFoldDB" id="A0A4S5E4D8"/>
<keyword evidence="2" id="KW-0645">Protease</keyword>
<evidence type="ECO:0000256" key="1">
    <source>
        <dbReference type="ARBA" id="ARBA00010541"/>
    </source>
</evidence>
<feature type="compositionally biased region" description="Low complexity" evidence="4">
    <location>
        <begin position="30"/>
        <end position="40"/>
    </location>
</feature>
<dbReference type="Gene3D" id="2.40.10.10">
    <property type="entry name" value="Trypsin-like serine proteases"/>
    <property type="match status" value="2"/>
</dbReference>
<dbReference type="GO" id="GO:0004252">
    <property type="term" value="F:serine-type endopeptidase activity"/>
    <property type="evidence" value="ECO:0007669"/>
    <property type="project" value="InterPro"/>
</dbReference>
<evidence type="ECO:0000313" key="5">
    <source>
        <dbReference type="EMBL" id="THJ66270.1"/>
    </source>
</evidence>
<comment type="caution">
    <text evidence="5">The sequence shown here is derived from an EMBL/GenBank/DDBJ whole genome shotgun (WGS) entry which is preliminary data.</text>
</comment>
<evidence type="ECO:0000256" key="2">
    <source>
        <dbReference type="ARBA" id="ARBA00022670"/>
    </source>
</evidence>
<dbReference type="GO" id="GO:0006508">
    <property type="term" value="P:proteolysis"/>
    <property type="evidence" value="ECO:0007669"/>
    <property type="project" value="UniProtKB-KW"/>
</dbReference>
<dbReference type="InterPro" id="IPR051201">
    <property type="entry name" value="Chloro_Bact_Ser_Proteases"/>
</dbReference>
<keyword evidence="6" id="KW-1185">Reference proteome</keyword>
<accession>A0A4S5E4D8</accession>